<dbReference type="AlphaFoldDB" id="A0A364N6F6"/>
<dbReference type="Proteomes" id="UP000249619">
    <property type="component" value="Unassembled WGS sequence"/>
</dbReference>
<dbReference type="InterPro" id="IPR038883">
    <property type="entry name" value="AN11006-like"/>
</dbReference>
<dbReference type="STRING" id="183478.A0A364N6F6"/>
<sequence length="333" mass="37721">MSNDTVLADTFASGRYSKRKRTQVTYHLDDLAYSDAESDYESPQTKVRRTINYQKPKATKMSKRLPKHKTFPFMQLPAEIRNMIYGYTLNDPDGINLAGTFKHRRRTVQRISEKCQSENSGGRMYPKLYLTEQLCKAYEDPAPLTPALLAVSKQIYQEGIDVLYGNEFIFTDSFALYSFMLNLGPVGAKHVKSVHILGWHDGRAMKAYNHSCFATLAWATNLTALHIDAPMGSYRASKDGALQLYRDAFPWLEAVGAAKGKPDAALDLLQLGENCFSERWSLYGARTRRPDHDEERIERFKDALRKLLGAHQKRIMAKIGKKRKGAKAVVADA</sequence>
<evidence type="ECO:0000259" key="1">
    <source>
        <dbReference type="Pfam" id="PF24864"/>
    </source>
</evidence>
<name>A0A364N6F6_STELY</name>
<reference evidence="3" key="1">
    <citation type="submission" date="2018-05" db="EMBL/GenBank/DDBJ databases">
        <title>Draft genome sequence of Stemphylium lycopersici strain CIDEFI 213.</title>
        <authorList>
            <person name="Medina R."/>
            <person name="Franco M.E.E."/>
            <person name="Lucentini C.G."/>
            <person name="Saparrat M.C.N."/>
            <person name="Balatti P.A."/>
        </authorList>
    </citation>
    <scope>NUCLEOTIDE SEQUENCE [LARGE SCALE GENOMIC DNA]</scope>
    <source>
        <strain evidence="3">CIDEFI 213</strain>
    </source>
</reference>
<dbReference type="PANTHER" id="PTHR42085:SF8">
    <property type="entry name" value="F-BOX DOMAIN-CONTAINING PROTEIN"/>
    <property type="match status" value="1"/>
</dbReference>
<comment type="caution">
    <text evidence="2">The sequence shown here is derived from an EMBL/GenBank/DDBJ whole genome shotgun (WGS) entry which is preliminary data.</text>
</comment>
<proteinExistence type="predicted"/>
<evidence type="ECO:0000313" key="2">
    <source>
        <dbReference type="EMBL" id="RAR12915.1"/>
    </source>
</evidence>
<feature type="domain" description="DUF7730" evidence="1">
    <location>
        <begin position="73"/>
        <end position="195"/>
    </location>
</feature>
<organism evidence="2 3">
    <name type="scientific">Stemphylium lycopersici</name>
    <name type="common">Tomato gray leaf spot disease fungus</name>
    <name type="synonym">Thyrospora lycopersici</name>
    <dbReference type="NCBI Taxonomy" id="183478"/>
    <lineage>
        <taxon>Eukaryota</taxon>
        <taxon>Fungi</taxon>
        <taxon>Dikarya</taxon>
        <taxon>Ascomycota</taxon>
        <taxon>Pezizomycotina</taxon>
        <taxon>Dothideomycetes</taxon>
        <taxon>Pleosporomycetidae</taxon>
        <taxon>Pleosporales</taxon>
        <taxon>Pleosporineae</taxon>
        <taxon>Pleosporaceae</taxon>
        <taxon>Stemphylium</taxon>
    </lineage>
</organism>
<dbReference type="OrthoDB" id="5397846at2759"/>
<keyword evidence="3" id="KW-1185">Reference proteome</keyword>
<gene>
    <name evidence="2" type="ORF">DDE83_003713</name>
</gene>
<dbReference type="EMBL" id="QGDH01000043">
    <property type="protein sequence ID" value="RAR12915.1"/>
    <property type="molecule type" value="Genomic_DNA"/>
</dbReference>
<dbReference type="PANTHER" id="PTHR42085">
    <property type="entry name" value="F-BOX DOMAIN-CONTAINING PROTEIN"/>
    <property type="match status" value="1"/>
</dbReference>
<protein>
    <recommendedName>
        <fullName evidence="1">DUF7730 domain-containing protein</fullName>
    </recommendedName>
</protein>
<accession>A0A364N6F6</accession>
<dbReference type="Pfam" id="PF24864">
    <property type="entry name" value="DUF7730"/>
    <property type="match status" value="1"/>
</dbReference>
<evidence type="ECO:0000313" key="3">
    <source>
        <dbReference type="Proteomes" id="UP000249619"/>
    </source>
</evidence>
<dbReference type="InterPro" id="IPR056632">
    <property type="entry name" value="DUF7730"/>
</dbReference>